<dbReference type="KEGG" id="pda:103704738"/>
<dbReference type="Proteomes" id="UP000228380">
    <property type="component" value="Chromosome 5"/>
</dbReference>
<sequence>MKASVKLRDEEHKSPLLRAKLPLSALGFPLISSATAAGDPHDLSFQLRTALPGGPCLRLSYRPHPSSLLYSPFSLTLKSGVGLWGSPDRSPLLISAHFSLPSAAAGSGGGGGVPVYPLFSIQVKPRIGNFSFKKTAISSSPSSSFSSNPNPNPLRENGGGIDHPLPLAPRDWSYLEDLLSSGVAVAATTTLPMTGRAALKLRWGVNFPAGTASSAVGSGTGWRRLPYLTVDKISIEAAENEERESKKPAMAVIGDGDSLATKGMCFWMRKEVKELQRENTMIKDSIEQVWRKVLDSRCSGMEGSRGGGLDVRRSNGNGLSCRGLEKEGSQRRGGSR</sequence>
<name>A0A8B7BVN7_PHODC</name>
<proteinExistence type="predicted"/>
<dbReference type="AlphaFoldDB" id="A0A8B7BVN7"/>
<evidence type="ECO:0000313" key="2">
    <source>
        <dbReference type="Proteomes" id="UP000228380"/>
    </source>
</evidence>
<feature type="region of interest" description="Disordered" evidence="1">
    <location>
        <begin position="299"/>
        <end position="336"/>
    </location>
</feature>
<evidence type="ECO:0000313" key="3">
    <source>
        <dbReference type="RefSeq" id="XP_008786373.2"/>
    </source>
</evidence>
<organism evidence="2 3">
    <name type="scientific">Phoenix dactylifera</name>
    <name type="common">Date palm</name>
    <dbReference type="NCBI Taxonomy" id="42345"/>
    <lineage>
        <taxon>Eukaryota</taxon>
        <taxon>Viridiplantae</taxon>
        <taxon>Streptophyta</taxon>
        <taxon>Embryophyta</taxon>
        <taxon>Tracheophyta</taxon>
        <taxon>Spermatophyta</taxon>
        <taxon>Magnoliopsida</taxon>
        <taxon>Liliopsida</taxon>
        <taxon>Arecaceae</taxon>
        <taxon>Coryphoideae</taxon>
        <taxon>Phoeniceae</taxon>
        <taxon>Phoenix</taxon>
    </lineage>
</organism>
<dbReference type="PANTHER" id="PTHR34285">
    <property type="entry name" value="OS08G0510800 PROTEIN"/>
    <property type="match status" value="1"/>
</dbReference>
<feature type="compositionally biased region" description="Low complexity" evidence="1">
    <location>
        <begin position="138"/>
        <end position="149"/>
    </location>
</feature>
<protein>
    <submittedName>
        <fullName evidence="3">Uncharacterized protein LOC103704738</fullName>
    </submittedName>
</protein>
<dbReference type="RefSeq" id="XP_008786373.2">
    <property type="nucleotide sequence ID" value="XM_008788151.2"/>
</dbReference>
<reference evidence="3" key="2">
    <citation type="submission" date="2025-08" db="UniProtKB">
        <authorList>
            <consortium name="RefSeq"/>
        </authorList>
    </citation>
    <scope>IDENTIFICATION</scope>
    <source>
        <tissue evidence="3">Young leaves</tissue>
    </source>
</reference>
<evidence type="ECO:0000256" key="1">
    <source>
        <dbReference type="SAM" id="MobiDB-lite"/>
    </source>
</evidence>
<keyword evidence="2" id="KW-1185">Reference proteome</keyword>
<accession>A0A8B7BVN7</accession>
<dbReference type="OrthoDB" id="693868at2759"/>
<reference evidence="2" key="1">
    <citation type="journal article" date="2019" name="Nat. Commun.">
        <title>Genome-wide association mapping of date palm fruit traits.</title>
        <authorList>
            <person name="Hazzouri K.M."/>
            <person name="Gros-Balthazard M."/>
            <person name="Flowers J.M."/>
            <person name="Copetti D."/>
            <person name="Lemansour A."/>
            <person name="Lebrun M."/>
            <person name="Masmoudi K."/>
            <person name="Ferrand S."/>
            <person name="Dhar M.I."/>
            <person name="Fresquez Z.A."/>
            <person name="Rosas U."/>
            <person name="Zhang J."/>
            <person name="Talag J."/>
            <person name="Lee S."/>
            <person name="Kudrna D."/>
            <person name="Powell R.F."/>
            <person name="Leitch I.J."/>
            <person name="Krueger R.R."/>
            <person name="Wing R.A."/>
            <person name="Amiri K.M.A."/>
            <person name="Purugganan M.D."/>
        </authorList>
    </citation>
    <scope>NUCLEOTIDE SEQUENCE [LARGE SCALE GENOMIC DNA]</scope>
    <source>
        <strain evidence="2">cv. Khalas</strain>
    </source>
</reference>
<dbReference type="GeneID" id="103704738"/>
<gene>
    <name evidence="3" type="primary">LOC103704738</name>
</gene>
<feature type="region of interest" description="Disordered" evidence="1">
    <location>
        <begin position="137"/>
        <end position="162"/>
    </location>
</feature>
<dbReference type="PANTHER" id="PTHR34285:SF6">
    <property type="entry name" value="TRANSMEMBRANE PROTEIN"/>
    <property type="match status" value="1"/>
</dbReference>